<dbReference type="OrthoDB" id="9984693at2759"/>
<evidence type="ECO:0000259" key="6">
    <source>
        <dbReference type="Pfam" id="PF00149"/>
    </source>
</evidence>
<comment type="caution">
    <text evidence="7">The sequence shown here is derived from an EMBL/GenBank/DDBJ whole genome shotgun (WGS) entry which is preliminary data.</text>
</comment>
<dbReference type="InterPro" id="IPR004843">
    <property type="entry name" value="Calcineurin-like_PHP"/>
</dbReference>
<evidence type="ECO:0000256" key="2">
    <source>
        <dbReference type="ARBA" id="ARBA00022692"/>
    </source>
</evidence>
<evidence type="ECO:0000313" key="8">
    <source>
        <dbReference type="Proteomes" id="UP000022910"/>
    </source>
</evidence>
<evidence type="ECO:0000313" key="7">
    <source>
        <dbReference type="EMBL" id="EXX73103.1"/>
    </source>
</evidence>
<dbReference type="PANTHER" id="PTHR13315">
    <property type="entry name" value="METALLO PHOSPHOESTERASE RELATED"/>
    <property type="match status" value="1"/>
</dbReference>
<dbReference type="GO" id="GO:0006506">
    <property type="term" value="P:GPI anchor biosynthetic process"/>
    <property type="evidence" value="ECO:0007669"/>
    <property type="project" value="InterPro"/>
</dbReference>
<dbReference type="PANTHER" id="PTHR13315:SF1">
    <property type="entry name" value="PROTEIN TED1"/>
    <property type="match status" value="1"/>
</dbReference>
<dbReference type="GO" id="GO:0005783">
    <property type="term" value="C:endoplasmic reticulum"/>
    <property type="evidence" value="ECO:0007669"/>
    <property type="project" value="TreeGrafter"/>
</dbReference>
<dbReference type="STRING" id="1432141.A0A015N1W7"/>
<name>A0A015N1W7_RHIIW</name>
<dbReference type="Gene3D" id="3.60.21.10">
    <property type="match status" value="1"/>
</dbReference>
<keyword evidence="8" id="KW-1185">Reference proteome</keyword>
<dbReference type="AlphaFoldDB" id="A0A015N1W7"/>
<sequence>MHFLSILHQSLTITALGATLYLYYYTAFCGWKWKDAETRVLFLADPQIEGDAKIFRQGKRGEIDVWANDIYLRHIYTSFVSPYSLFTRKPTHTIVLGDLFSSQWIGQREFNERVKRYKWIFGDTRKEYNHKFINLTGNHDIGYNWDINQYRVNRWKNEFGQMNFLDWIPSDKKKVHRMSVINSMNVDGPALDEISRSETWSLLDNLAEEREKDNYQTPLIFLTHIPIYKEEGICVDGPMTIYDDTGNFIREQNHLLQNSSEFILTRLRPRFIFAGHDHEGCDVTHVVRMKENNEYLINHYRTQDFENEKNQIILKNDYTENGKLKENIWIVREVTVRSVMGAYSGNAGLFEINRQINKDGSEEFEYNYSSCPFVINHIPWVVFITDIIVILGWIIRYTLADLNITFPNHLKKLLLSREKQKKKIVRRNSCNNILNNIK</sequence>
<dbReference type="InterPro" id="IPR033308">
    <property type="entry name" value="PGAP5/Cdc1/Ted1"/>
</dbReference>
<protein>
    <submittedName>
        <fullName evidence="7">Ted1p</fullName>
    </submittedName>
</protein>
<reference evidence="7 8" key="1">
    <citation type="submission" date="2014-02" db="EMBL/GenBank/DDBJ databases">
        <title>Single nucleus genome sequencing reveals high similarity among nuclei of an endomycorrhizal fungus.</title>
        <authorList>
            <person name="Lin K."/>
            <person name="Geurts R."/>
            <person name="Zhang Z."/>
            <person name="Limpens E."/>
            <person name="Saunders D.G."/>
            <person name="Mu D."/>
            <person name="Pang E."/>
            <person name="Cao H."/>
            <person name="Cha H."/>
            <person name="Lin T."/>
            <person name="Zhou Q."/>
            <person name="Shang Y."/>
            <person name="Li Y."/>
            <person name="Ivanov S."/>
            <person name="Sharma T."/>
            <person name="Velzen R.V."/>
            <person name="Ruijter N.D."/>
            <person name="Aanen D.K."/>
            <person name="Win J."/>
            <person name="Kamoun S."/>
            <person name="Bisseling T."/>
            <person name="Huang S."/>
        </authorList>
    </citation>
    <scope>NUCLEOTIDE SEQUENCE [LARGE SCALE GENOMIC DNA]</scope>
    <source>
        <strain evidence="8">DAOM197198w</strain>
    </source>
</reference>
<organism evidence="7 8">
    <name type="scientific">Rhizophagus irregularis (strain DAOM 197198w)</name>
    <name type="common">Glomus intraradices</name>
    <dbReference type="NCBI Taxonomy" id="1432141"/>
    <lineage>
        <taxon>Eukaryota</taxon>
        <taxon>Fungi</taxon>
        <taxon>Fungi incertae sedis</taxon>
        <taxon>Mucoromycota</taxon>
        <taxon>Glomeromycotina</taxon>
        <taxon>Glomeromycetes</taxon>
        <taxon>Glomerales</taxon>
        <taxon>Glomeraceae</taxon>
        <taxon>Rhizophagus</taxon>
    </lineage>
</organism>
<feature type="domain" description="Calcineurin-like phosphoesterase" evidence="6">
    <location>
        <begin position="39"/>
        <end position="279"/>
    </location>
</feature>
<proteinExistence type="predicted"/>
<dbReference type="InterPro" id="IPR029052">
    <property type="entry name" value="Metallo-depent_PP-like"/>
</dbReference>
<keyword evidence="3 5" id="KW-1133">Transmembrane helix</keyword>
<feature type="transmembrane region" description="Helical" evidence="5">
    <location>
        <begin position="378"/>
        <end position="399"/>
    </location>
</feature>
<dbReference type="HOGENOM" id="CLU_021690_1_0_1"/>
<dbReference type="Pfam" id="PF00149">
    <property type="entry name" value="Metallophos"/>
    <property type="match status" value="1"/>
</dbReference>
<dbReference type="OMA" id="GLKEQNH"/>
<dbReference type="GO" id="GO:0016787">
    <property type="term" value="F:hydrolase activity"/>
    <property type="evidence" value="ECO:0007669"/>
    <property type="project" value="InterPro"/>
</dbReference>
<evidence type="ECO:0000256" key="3">
    <source>
        <dbReference type="ARBA" id="ARBA00022989"/>
    </source>
</evidence>
<evidence type="ECO:0000256" key="4">
    <source>
        <dbReference type="ARBA" id="ARBA00023136"/>
    </source>
</evidence>
<accession>A0A015N1W7</accession>
<dbReference type="Proteomes" id="UP000022910">
    <property type="component" value="Unassembled WGS sequence"/>
</dbReference>
<keyword evidence="4 5" id="KW-0472">Membrane</keyword>
<evidence type="ECO:0000256" key="1">
    <source>
        <dbReference type="ARBA" id="ARBA00004141"/>
    </source>
</evidence>
<gene>
    <name evidence="7" type="ORF">RirG_063290</name>
</gene>
<comment type="subcellular location">
    <subcellularLocation>
        <location evidence="1">Membrane</location>
        <topology evidence="1">Multi-pass membrane protein</topology>
    </subcellularLocation>
</comment>
<dbReference type="EMBL" id="JEMT01014860">
    <property type="protein sequence ID" value="EXX73103.1"/>
    <property type="molecule type" value="Genomic_DNA"/>
</dbReference>
<dbReference type="SUPFAM" id="SSF56300">
    <property type="entry name" value="Metallo-dependent phosphatases"/>
    <property type="match status" value="1"/>
</dbReference>
<dbReference type="GO" id="GO:0016020">
    <property type="term" value="C:membrane"/>
    <property type="evidence" value="ECO:0007669"/>
    <property type="project" value="UniProtKB-SubCell"/>
</dbReference>
<evidence type="ECO:0000256" key="5">
    <source>
        <dbReference type="SAM" id="Phobius"/>
    </source>
</evidence>
<keyword evidence="2 5" id="KW-0812">Transmembrane</keyword>